<dbReference type="PANTHER" id="PTHR23227">
    <property type="entry name" value="BUCENTAUR RELATED"/>
    <property type="match status" value="1"/>
</dbReference>
<gene>
    <name evidence="1" type="ORF">AB6A40_000188</name>
</gene>
<dbReference type="InterPro" id="IPR036691">
    <property type="entry name" value="Endo/exonu/phosph_ase_sf"/>
</dbReference>
<protein>
    <recommendedName>
        <fullName evidence="3">Endonuclease/exonuclease/phosphatase domain-containing protein</fullName>
    </recommendedName>
</protein>
<organism evidence="1 2">
    <name type="scientific">Gnathostoma spinigerum</name>
    <dbReference type="NCBI Taxonomy" id="75299"/>
    <lineage>
        <taxon>Eukaryota</taxon>
        <taxon>Metazoa</taxon>
        <taxon>Ecdysozoa</taxon>
        <taxon>Nematoda</taxon>
        <taxon>Chromadorea</taxon>
        <taxon>Rhabditida</taxon>
        <taxon>Spirurina</taxon>
        <taxon>Gnathostomatomorpha</taxon>
        <taxon>Gnathostomatoidea</taxon>
        <taxon>Gnathostomatidae</taxon>
        <taxon>Gnathostoma</taxon>
    </lineage>
</organism>
<dbReference type="PANTHER" id="PTHR23227:SF67">
    <property type="entry name" value="CRANIOFACIAL DEVELOPMENT PROTEIN 2-LIKE"/>
    <property type="match status" value="1"/>
</dbReference>
<dbReference type="Gene3D" id="3.60.10.10">
    <property type="entry name" value="Endonuclease/exonuclease/phosphatase"/>
    <property type="match status" value="1"/>
</dbReference>
<dbReference type="Proteomes" id="UP001608902">
    <property type="component" value="Unassembled WGS sequence"/>
</dbReference>
<feature type="non-terminal residue" evidence="1">
    <location>
        <position position="1"/>
    </location>
</feature>
<dbReference type="AlphaFoldDB" id="A0ABD6E5V4"/>
<comment type="caution">
    <text evidence="1">The sequence shown here is derived from an EMBL/GenBank/DDBJ whole genome shotgun (WGS) entry which is preliminary data.</text>
</comment>
<name>A0ABD6E5V4_9BILA</name>
<dbReference type="InterPro" id="IPR027124">
    <property type="entry name" value="Swc5/CFDP1/2"/>
</dbReference>
<dbReference type="EMBL" id="JBGFUD010000048">
    <property type="protein sequence ID" value="MFH4973479.1"/>
    <property type="molecule type" value="Genomic_DNA"/>
</dbReference>
<reference evidence="1 2" key="1">
    <citation type="submission" date="2024-08" db="EMBL/GenBank/DDBJ databases">
        <title>Gnathostoma spinigerum genome.</title>
        <authorList>
            <person name="Gonzalez-Bertolin B."/>
            <person name="Monzon S."/>
            <person name="Zaballos A."/>
            <person name="Jimenez P."/>
            <person name="Dekumyoy P."/>
            <person name="Varona S."/>
            <person name="Cuesta I."/>
            <person name="Sumanam S."/>
            <person name="Adisakwattana P."/>
            <person name="Gasser R.B."/>
            <person name="Hernandez-Gonzalez A."/>
            <person name="Young N.D."/>
            <person name="Perteguer M.J."/>
        </authorList>
    </citation>
    <scope>NUCLEOTIDE SEQUENCE [LARGE SCALE GENOMIC DNA]</scope>
    <source>
        <strain evidence="1">AL3</strain>
        <tissue evidence="1">Liver</tissue>
    </source>
</reference>
<evidence type="ECO:0008006" key="3">
    <source>
        <dbReference type="Google" id="ProtNLM"/>
    </source>
</evidence>
<dbReference type="SUPFAM" id="SSF56219">
    <property type="entry name" value="DNase I-like"/>
    <property type="match status" value="1"/>
</dbReference>
<sequence>YAPTSKSEDEEVEEFYSELDTALQNKSTYTVLMGDFNAKVGRENDVETYIGRHGLGTRNIRGERLVTMAESNKLYIGNSWFKKAPTRKWTWITPSARKKNEIDYILVDKRRILKDVAIISSFDISSDHRLLRAKLEIIAEVEKRTLLPQNGRKLQQDVNETKLKEATERQDRKFEEDIEKDYAKLTSALERCIKEVEIKPETRRESRITLETRELMDARRRMKRTPHTIIKYTVLSKLIRRKLKETAAEKRKSLKKCRHSLVLYKTSIAAMKNEKGERVTVRKDIEELVKDFYTRLYSSKINITPPQLSNNTTTVPELLTSEVQFALSEMSKGKATGKDGISVEILEVGGLTLYRAIAQQFSHYLRRLKIPFIREESNTILLHKKGDTEDLKNYRQICLLDDLYKVFTIIIYNRLK</sequence>
<keyword evidence="2" id="KW-1185">Reference proteome</keyword>
<accession>A0ABD6E5V4</accession>
<evidence type="ECO:0000313" key="2">
    <source>
        <dbReference type="Proteomes" id="UP001608902"/>
    </source>
</evidence>
<proteinExistence type="predicted"/>
<evidence type="ECO:0000313" key="1">
    <source>
        <dbReference type="EMBL" id="MFH4973479.1"/>
    </source>
</evidence>